<reference evidence="2 3" key="1">
    <citation type="submission" date="2011-10" db="EMBL/GenBank/DDBJ databases">
        <title>Whole genome sequence of Selenomonas ruminantium subsp. lactilytica TAM6421.</title>
        <authorList>
            <person name="Oguchi A."/>
            <person name="Ankai A."/>
            <person name="Kaneko J."/>
            <person name="Yamada-Narita S."/>
            <person name="Fukui S."/>
            <person name="Takahashi M."/>
            <person name="Onodera T."/>
            <person name="Kojima S."/>
            <person name="Fushimi T."/>
            <person name="Abe N."/>
            <person name="Kamio Y."/>
            <person name="Yamazaki S."/>
            <person name="Fujita N."/>
        </authorList>
    </citation>
    <scope>NUCLEOTIDE SEQUENCE [LARGE SCALE GENOMIC DNA]</scope>
    <source>
        <strain evidence="3">NBRC 103574 / TAM6421</strain>
    </source>
</reference>
<evidence type="ECO:0000313" key="3">
    <source>
        <dbReference type="Proteomes" id="UP000007887"/>
    </source>
</evidence>
<sequence>MEPNLETIRSLARLFNVSADYLLEIDNSLDYEPTFDLCDFLRNGKLTLDGQYIEPRDCEYISDMVHIFMAKRRDDIKR</sequence>
<dbReference type="Proteomes" id="UP000007887">
    <property type="component" value="Chromosome"/>
</dbReference>
<gene>
    <name evidence="2" type="ordered locus">SELR_25100</name>
</gene>
<dbReference type="InterPro" id="IPR001387">
    <property type="entry name" value="Cro/C1-type_HTH"/>
</dbReference>
<dbReference type="EMBL" id="AP012292">
    <property type="protein sequence ID" value="BAL84218.1"/>
    <property type="molecule type" value="Genomic_DNA"/>
</dbReference>
<protein>
    <recommendedName>
        <fullName evidence="1">HTH cro/C1-type domain-containing protein</fullName>
    </recommendedName>
</protein>
<dbReference type="AlphaFoldDB" id="I0GTY1"/>
<proteinExistence type="predicted"/>
<dbReference type="Gene3D" id="1.10.260.40">
    <property type="entry name" value="lambda repressor-like DNA-binding domains"/>
    <property type="match status" value="1"/>
</dbReference>
<evidence type="ECO:0000259" key="1">
    <source>
        <dbReference type="PROSITE" id="PS50943"/>
    </source>
</evidence>
<organism evidence="2 3">
    <name type="scientific">Selenomonas ruminantium subsp. lactilytica (strain NBRC 103574 / TAM6421)</name>
    <dbReference type="NCBI Taxonomy" id="927704"/>
    <lineage>
        <taxon>Bacteria</taxon>
        <taxon>Bacillati</taxon>
        <taxon>Bacillota</taxon>
        <taxon>Negativicutes</taxon>
        <taxon>Selenomonadales</taxon>
        <taxon>Selenomonadaceae</taxon>
        <taxon>Selenomonas</taxon>
    </lineage>
</organism>
<dbReference type="PROSITE" id="PS50943">
    <property type="entry name" value="HTH_CROC1"/>
    <property type="match status" value="1"/>
</dbReference>
<dbReference type="KEGG" id="sri:SELR_25100"/>
<dbReference type="HOGENOM" id="CLU_2620048_0_0_9"/>
<accession>I0GTY1</accession>
<dbReference type="GO" id="GO:0003677">
    <property type="term" value="F:DNA binding"/>
    <property type="evidence" value="ECO:0007669"/>
    <property type="project" value="InterPro"/>
</dbReference>
<name>I0GTY1_SELRL</name>
<dbReference type="PATRIC" id="fig|927704.6.peg.2593"/>
<dbReference type="InterPro" id="IPR010982">
    <property type="entry name" value="Lambda_DNA-bd_dom_sf"/>
</dbReference>
<feature type="domain" description="HTH cro/C1-type" evidence="1">
    <location>
        <begin position="2"/>
        <end position="22"/>
    </location>
</feature>
<evidence type="ECO:0000313" key="2">
    <source>
        <dbReference type="EMBL" id="BAL84218.1"/>
    </source>
</evidence>